<evidence type="ECO:0000256" key="13">
    <source>
        <dbReference type="SAM" id="MobiDB-lite"/>
    </source>
</evidence>
<evidence type="ECO:0000256" key="5">
    <source>
        <dbReference type="ARBA" id="ARBA00022694"/>
    </source>
</evidence>
<feature type="region of interest" description="Disordered" evidence="13">
    <location>
        <begin position="427"/>
        <end position="495"/>
    </location>
</feature>
<keyword evidence="8 12" id="KW-0862">Zinc</keyword>
<evidence type="ECO:0000256" key="1">
    <source>
        <dbReference type="ARBA" id="ARBA00005265"/>
    </source>
</evidence>
<dbReference type="STRING" id="105231.A0A1Y1HUF6"/>
<evidence type="ECO:0000256" key="9">
    <source>
        <dbReference type="ARBA" id="ARBA00048165"/>
    </source>
</evidence>
<dbReference type="InterPro" id="IPR022776">
    <property type="entry name" value="TRM13/UPF0224_CHHC_Znf_dom"/>
</dbReference>
<feature type="compositionally biased region" description="Basic and acidic residues" evidence="13">
    <location>
        <begin position="602"/>
        <end position="628"/>
    </location>
</feature>
<dbReference type="InterPro" id="IPR021721">
    <property type="entry name" value="Znf_CCCH-type_TRM13"/>
</dbReference>
<feature type="compositionally biased region" description="Basic and acidic residues" evidence="13">
    <location>
        <begin position="228"/>
        <end position="240"/>
    </location>
</feature>
<keyword evidence="3 12" id="KW-0808">Transferase</keyword>
<dbReference type="EC" id="2.1.1.225" evidence="12"/>
<evidence type="ECO:0000256" key="12">
    <source>
        <dbReference type="RuleBase" id="RU367103"/>
    </source>
</evidence>
<feature type="compositionally biased region" description="Polar residues" evidence="13">
    <location>
        <begin position="588"/>
        <end position="601"/>
    </location>
</feature>
<dbReference type="OMA" id="HRCSWRS"/>
<comment type="catalytic activity">
    <reaction evidence="10 12">
        <text>cytidine(4) in tRNA(Gly)(GCC) + S-adenosyl-L-methionine = 2'-O-methylcytidine(4) in tRNA(Gly)(GCC) + S-adenosyl-L-homocysteine + H(+)</text>
        <dbReference type="Rhea" id="RHEA:43192"/>
        <dbReference type="Rhea" id="RHEA-COMP:10399"/>
        <dbReference type="Rhea" id="RHEA-COMP:10400"/>
        <dbReference type="ChEBI" id="CHEBI:15378"/>
        <dbReference type="ChEBI" id="CHEBI:57856"/>
        <dbReference type="ChEBI" id="CHEBI:59789"/>
        <dbReference type="ChEBI" id="CHEBI:74495"/>
        <dbReference type="ChEBI" id="CHEBI:82748"/>
        <dbReference type="EC" id="2.1.1.225"/>
    </reaction>
</comment>
<evidence type="ECO:0000256" key="2">
    <source>
        <dbReference type="ARBA" id="ARBA00022603"/>
    </source>
</evidence>
<dbReference type="GO" id="GO:0030488">
    <property type="term" value="P:tRNA methylation"/>
    <property type="evidence" value="ECO:0000318"/>
    <property type="project" value="GO_Central"/>
</dbReference>
<dbReference type="Proteomes" id="UP000054558">
    <property type="component" value="Unassembled WGS sequence"/>
</dbReference>
<protein>
    <recommendedName>
        <fullName evidence="12">tRNA:m(4)X modification enzyme TRM13</fullName>
        <ecNumber evidence="12">2.1.1.225</ecNumber>
    </recommendedName>
</protein>
<dbReference type="PANTHER" id="PTHR12998:SF0">
    <property type="entry name" value="TRNA:M(4)X MODIFICATION ENZYME TRM13 HOMOLOG"/>
    <property type="match status" value="1"/>
</dbReference>
<comment type="catalytic activity">
    <reaction evidence="11 12">
        <text>adenosine(4) in tRNA(His) + S-adenosyl-L-methionine = 2'-O-methyladenosine(4) in tRNA(His) + S-adenosyl-L-homocysteine + H(+)</text>
        <dbReference type="Rhea" id="RHEA:43196"/>
        <dbReference type="Rhea" id="RHEA-COMP:10401"/>
        <dbReference type="Rhea" id="RHEA-COMP:10402"/>
        <dbReference type="ChEBI" id="CHEBI:15378"/>
        <dbReference type="ChEBI" id="CHEBI:57856"/>
        <dbReference type="ChEBI" id="CHEBI:59789"/>
        <dbReference type="ChEBI" id="CHEBI:74411"/>
        <dbReference type="ChEBI" id="CHEBI:74477"/>
        <dbReference type="EC" id="2.1.1.225"/>
    </reaction>
</comment>
<dbReference type="EMBL" id="DF237054">
    <property type="protein sequence ID" value="GAQ82254.1"/>
    <property type="molecule type" value="Genomic_DNA"/>
</dbReference>
<evidence type="ECO:0000256" key="3">
    <source>
        <dbReference type="ARBA" id="ARBA00022679"/>
    </source>
</evidence>
<evidence type="ECO:0000256" key="6">
    <source>
        <dbReference type="ARBA" id="ARBA00022723"/>
    </source>
</evidence>
<evidence type="ECO:0000259" key="14">
    <source>
        <dbReference type="PROSITE" id="PS51800"/>
    </source>
</evidence>
<comment type="function">
    <text evidence="12">tRNA methylase which 2'-O-methylates cytidine(4) in tRNA(Pro) and tRNA(Gly)(GCC), and adenosine(4) in tRNA(His).</text>
</comment>
<dbReference type="PROSITE" id="PS51800">
    <property type="entry name" value="ZF_CHHC_U11_48K"/>
    <property type="match status" value="1"/>
</dbReference>
<keyword evidence="7 12" id="KW-0863">Zinc-finger</keyword>
<evidence type="ECO:0000313" key="15">
    <source>
        <dbReference type="EMBL" id="GAQ82254.1"/>
    </source>
</evidence>
<dbReference type="PANTHER" id="PTHR12998">
    <property type="entry name" value="TRNA:M(4)X MODIFICATION ENZYME TRM13 HOMOLOG"/>
    <property type="match status" value="1"/>
</dbReference>
<gene>
    <name evidence="15" type="ORF">KFL_001050180</name>
</gene>
<dbReference type="GO" id="GO:0106050">
    <property type="term" value="F:tRNA 2'-O-methyltransferase activity"/>
    <property type="evidence" value="ECO:0007669"/>
    <property type="project" value="UniProtKB-UniRule"/>
</dbReference>
<dbReference type="InterPro" id="IPR007871">
    <property type="entry name" value="Methyltransferase_TRM13"/>
</dbReference>
<proteinExistence type="inferred from homology"/>
<feature type="region of interest" description="Disordered" evidence="13">
    <location>
        <begin position="20"/>
        <end position="39"/>
    </location>
</feature>
<name>A0A1Y1HUF6_KLENI</name>
<dbReference type="GO" id="GO:0008175">
    <property type="term" value="F:tRNA methyltransferase activity"/>
    <property type="evidence" value="ECO:0000318"/>
    <property type="project" value="GO_Central"/>
</dbReference>
<dbReference type="AlphaFoldDB" id="A0A1Y1HUF6"/>
<feature type="region of interest" description="Disordered" evidence="13">
    <location>
        <begin position="272"/>
        <end position="321"/>
    </location>
</feature>
<feature type="region of interest" description="Disordered" evidence="13">
    <location>
        <begin position="228"/>
        <end position="256"/>
    </location>
</feature>
<comment type="similarity">
    <text evidence="1 12">Belongs to the methyltransferase TRM13 family.</text>
</comment>
<feature type="region of interest" description="Disordered" evidence="13">
    <location>
        <begin position="562"/>
        <end position="641"/>
    </location>
</feature>
<comment type="catalytic activity">
    <reaction evidence="9 12">
        <text>cytidine(4) in tRNA(Pro) + S-adenosyl-L-methionine = 2'-O-methylcytidine(4) in tRNA(Pro) + S-adenosyl-L-homocysteine + H(+)</text>
        <dbReference type="Rhea" id="RHEA:32767"/>
        <dbReference type="Rhea" id="RHEA-COMP:10397"/>
        <dbReference type="Rhea" id="RHEA-COMP:10398"/>
        <dbReference type="ChEBI" id="CHEBI:15378"/>
        <dbReference type="ChEBI" id="CHEBI:57856"/>
        <dbReference type="ChEBI" id="CHEBI:59789"/>
        <dbReference type="ChEBI" id="CHEBI:74495"/>
        <dbReference type="ChEBI" id="CHEBI:82748"/>
        <dbReference type="EC" id="2.1.1.225"/>
    </reaction>
</comment>
<reference evidence="15 16" key="1">
    <citation type="journal article" date="2014" name="Nat. Commun.">
        <title>Klebsormidium flaccidum genome reveals primary factors for plant terrestrial adaptation.</title>
        <authorList>
            <person name="Hori K."/>
            <person name="Maruyama F."/>
            <person name="Fujisawa T."/>
            <person name="Togashi T."/>
            <person name="Yamamoto N."/>
            <person name="Seo M."/>
            <person name="Sato S."/>
            <person name="Yamada T."/>
            <person name="Mori H."/>
            <person name="Tajima N."/>
            <person name="Moriyama T."/>
            <person name="Ikeuchi M."/>
            <person name="Watanabe M."/>
            <person name="Wada H."/>
            <person name="Kobayashi K."/>
            <person name="Saito M."/>
            <person name="Masuda T."/>
            <person name="Sasaki-Sekimoto Y."/>
            <person name="Mashiguchi K."/>
            <person name="Awai K."/>
            <person name="Shimojima M."/>
            <person name="Masuda S."/>
            <person name="Iwai M."/>
            <person name="Nobusawa T."/>
            <person name="Narise T."/>
            <person name="Kondo S."/>
            <person name="Saito H."/>
            <person name="Sato R."/>
            <person name="Murakawa M."/>
            <person name="Ihara Y."/>
            <person name="Oshima-Yamada Y."/>
            <person name="Ohtaka K."/>
            <person name="Satoh M."/>
            <person name="Sonobe K."/>
            <person name="Ishii M."/>
            <person name="Ohtani R."/>
            <person name="Kanamori-Sato M."/>
            <person name="Honoki R."/>
            <person name="Miyazaki D."/>
            <person name="Mochizuki H."/>
            <person name="Umetsu J."/>
            <person name="Higashi K."/>
            <person name="Shibata D."/>
            <person name="Kamiya Y."/>
            <person name="Sato N."/>
            <person name="Nakamura Y."/>
            <person name="Tabata S."/>
            <person name="Ida S."/>
            <person name="Kurokawa K."/>
            <person name="Ohta H."/>
        </authorList>
    </citation>
    <scope>NUCLEOTIDE SEQUENCE [LARGE SCALE GENOMIC DNA]</scope>
    <source>
        <strain evidence="15 16">NIES-2285</strain>
    </source>
</reference>
<keyword evidence="16" id="KW-1185">Reference proteome</keyword>
<dbReference type="Pfam" id="PF05206">
    <property type="entry name" value="TRM13"/>
    <property type="match status" value="2"/>
</dbReference>
<dbReference type="OrthoDB" id="258806at2759"/>
<sequence>MMENVAPEDGVEMLEHDISSGAVSKGDRSKGEVSKADLKASGGAGKAVRIACSFWLEKKKRFCTNQSKPGHRFCGNHVPEEALGFKRVPCPVDPSHTVPEFEVAAHVLRCPAAKQAQGVREQPYFREGVNAGSDAENGSHDGAGGVLTSREKRALLEGLSESEFWGFLEKIETAYASTCPEPLVRRVAQPEGFRRWLEGGKDSSSPFSAKHWEQQASILGNMDRAGLIDRPRPGDAERAATKGTTSSGPPTETRADLRIEEDLAEPVLEEERANGLLREAGSGREAVINSPDTLHRNTPTREDGSSSNGVPDGLAGTDASTVNKPPGRVFIEFGAGRGYLANALYECFGQPDVLFVERRAYKFKADRALRKVGKMERIRIDIEDLDLAGVESLRGRGFVGAGKHLCGPATDATLRCCLGSGDGNGNGPGDGIGKERTGRSGGDETASKGRGESGNETKSVGKGARANGLSADVSNDATGEKRATSIPTSGPDLRSEVDASREAPFCSGVAVATCCHHLCSWRTYVNKAFFRRLGFSPADFHMLTWLTSWCVSGPKFGEHRGPDAGNIDELSSPVGRSVDGSDRLKGNGASSMSMGEGSRTQTNEKSDLGSKTARKEGSLASDNARESSEVNGASNGSVTLQPPIWDALLPSQRAELGKKCKRLIDTGRLEWLAEQEGFAAELIEYIDAEVSPENRLLVATRTRNVL</sequence>
<keyword evidence="6 12" id="KW-0479">Metal-binding</keyword>
<dbReference type="InterPro" id="IPR039044">
    <property type="entry name" value="Trm13"/>
</dbReference>
<evidence type="ECO:0000256" key="10">
    <source>
        <dbReference type="ARBA" id="ARBA00048635"/>
    </source>
</evidence>
<feature type="compositionally biased region" description="Basic and acidic residues" evidence="13">
    <location>
        <begin position="293"/>
        <end position="304"/>
    </location>
</feature>
<evidence type="ECO:0000256" key="7">
    <source>
        <dbReference type="ARBA" id="ARBA00022771"/>
    </source>
</evidence>
<keyword evidence="4 12" id="KW-0949">S-adenosyl-L-methionine</keyword>
<feature type="compositionally biased region" description="Basic and acidic residues" evidence="13">
    <location>
        <begin position="432"/>
        <end position="455"/>
    </location>
</feature>
<accession>A0A1Y1HUF6</accession>
<dbReference type="Pfam" id="PF11722">
    <property type="entry name" value="zf-TRM13_CCCH"/>
    <property type="match status" value="1"/>
</dbReference>
<feature type="compositionally biased region" description="Polar residues" evidence="13">
    <location>
        <begin position="629"/>
        <end position="640"/>
    </location>
</feature>
<keyword evidence="2 12" id="KW-0489">Methyltransferase</keyword>
<evidence type="ECO:0000256" key="4">
    <source>
        <dbReference type="ARBA" id="ARBA00022691"/>
    </source>
</evidence>
<dbReference type="GO" id="GO:0008270">
    <property type="term" value="F:zinc ion binding"/>
    <property type="evidence" value="ECO:0007669"/>
    <property type="project" value="UniProtKB-KW"/>
</dbReference>
<evidence type="ECO:0000256" key="11">
    <source>
        <dbReference type="ARBA" id="ARBA00049393"/>
    </source>
</evidence>
<feature type="domain" description="CHHC U11-48K-type" evidence="14">
    <location>
        <begin position="87"/>
        <end position="114"/>
    </location>
</feature>
<organism evidence="15 16">
    <name type="scientific">Klebsormidium nitens</name>
    <name type="common">Green alga</name>
    <name type="synonym">Ulothrix nitens</name>
    <dbReference type="NCBI Taxonomy" id="105231"/>
    <lineage>
        <taxon>Eukaryota</taxon>
        <taxon>Viridiplantae</taxon>
        <taxon>Streptophyta</taxon>
        <taxon>Klebsormidiophyceae</taxon>
        <taxon>Klebsormidiales</taxon>
        <taxon>Klebsormidiaceae</taxon>
        <taxon>Klebsormidium</taxon>
    </lineage>
</organism>
<keyword evidence="5 12" id="KW-0819">tRNA processing</keyword>
<evidence type="ECO:0000313" key="16">
    <source>
        <dbReference type="Proteomes" id="UP000054558"/>
    </source>
</evidence>
<dbReference type="Pfam" id="PF05253">
    <property type="entry name" value="zf-U11-48K"/>
    <property type="match status" value="1"/>
</dbReference>
<feature type="compositionally biased region" description="Basic and acidic residues" evidence="13">
    <location>
        <begin position="25"/>
        <end position="38"/>
    </location>
</feature>
<evidence type="ECO:0000256" key="8">
    <source>
        <dbReference type="ARBA" id="ARBA00022833"/>
    </source>
</evidence>